<accession>A0A1J4KD29</accession>
<proteinExistence type="predicted"/>
<reference evidence="1" key="1">
    <citation type="submission" date="2016-10" db="EMBL/GenBank/DDBJ databases">
        <authorList>
            <person name="Benchimol M."/>
            <person name="Almeida L.G."/>
            <person name="Vasconcelos A.T."/>
            <person name="Perreira-Neves A."/>
            <person name="Rosa I.A."/>
            <person name="Tasca T."/>
            <person name="Bogo M.R."/>
            <person name="de Souza W."/>
        </authorList>
    </citation>
    <scope>NUCLEOTIDE SEQUENCE [LARGE SCALE GENOMIC DNA]</scope>
    <source>
        <strain evidence="1">K</strain>
    </source>
</reference>
<dbReference type="EMBL" id="MLAK01000642">
    <property type="protein sequence ID" value="OHT09329.1"/>
    <property type="molecule type" value="Genomic_DNA"/>
</dbReference>
<protein>
    <submittedName>
        <fullName evidence="1">Uncharacterized protein</fullName>
    </submittedName>
</protein>
<comment type="caution">
    <text evidence="1">The sequence shown here is derived from an EMBL/GenBank/DDBJ whole genome shotgun (WGS) entry which is preliminary data.</text>
</comment>
<sequence length="2025" mass="233759">MICEFFEKNLDDKEMMRRRSSVTTHRMDRMIIDSIPPITSRSNIGSILIGIASFFQQENSIVQLALPPSPEYFSSVQLPEYTPTEEELRNIKFFKKKTKKSMFKYLASRPDLCRKAVSQIPFRNFKSNKRKNFYIQLLQIAFYSDSIDLFKLVIVDTPSPPIKSLRKTHTGSLIQFIDHTNKIPGFYIEQSSQIASNEHSLNDVPTATAFAASPTELFIGKEGGFIRILSINSDNMKTPHYCLFRPTVSNEAYSLAWIKGYLWILTTTTIWQVNTLIPKVWTFINNKPRDLVPPMCTDGQFFYCVRFKNRNPEIHIFSFNGTDFIPERHIKLNNQITSFQPEHRIPFATDGGLICFAVVKGKDTNFKTFSLANGKLVSDKWTENSLPTITCWCTRPFSNEHIILTPTHINIYNKQLQIPRWLLGLPWPRGNDSNPVLNALELANFHGANFFQSSKNIRDLDPLLSYYASINSDIGFRIVAQILLRSNTSHLKQALKTVAEYYNKSESNLYMQRFCCFIYLACLNENPIHVKPNILSLYIENDNLDLDFIFLYPKAISFRNTTLSEIAIKKLIVYVAEHWNDFPIEASYIILGFLEDYAAIKMRENTYDSILEPVTAIFRVITKTVSLVFKNKYSPEAFINSSQYTAWEFLIKCIMNAHQSWPKYAHILVRMLKVAFYDQHQDVNDCEKIRDMMNKTLLLLTELVLAVPMKLYDVTYKTLNKLYEDYPHPLKDQYPIVDRAVLNLMNKAYDVSTPDEYAKYFFKIRRTIIFEHNCDVHIINNIKYSNISAQGVLDFLQTKGKNTSKLMPVQDSSIIHWFFSEFSKAYNKLTVDQTVILSIFFQKMSNRFNQYSIDIFSKKEWDFESHFSFPYLFSPAMIRQTGKTLPADSIILLKPDILCHSFNTIHKVYSLIDEPKKLLEPFVKYLPPNTNKPKYANFASIESEPERYKAVLLWLIPATSGMNLDFSKYIEAYKLYIWSGSPRIVESIMKGIVIAEKRTQSNLNSFYKYILSLVSNYIAKFHSYFVMQTEQSDTITSLFIIIQYLKKMFSSKSGSFRYYIEEISKYCKPSKAAAIFAILNNSLETIRKGVEIHFYSSELIEISGIVEDYFDNIIRVDGVQYTLKTCTKIWCKCTQKVHLSVIEDFKVYAALFERTKFNSNTEAHLNVFKYASLISFLKQKKFHKLLSHSFKNSITKLPSPNFFQPEIYLSEFFSYLSPDTMKLPPINFVNIEEFNTEQQVSPIVQNCLLNNVDFSDKTEGMLMTMEHESKFVSSPIHTLCEMTLTFTLLPSEAPKDKSSLILTVFGISRNSSLVLKSDNFKVTSDLIEPVVIELKLTPKNAIFSLYINNKLDSQTAVSPSLNMLYITIDLLPSMILEYRVDYIDNIQMIETLPKCFNLVESNAKLMKIARPPIIVPVTDSSIYNRCCLQQSAKCISECFSQIITMQILLFALRKQKPKENLIMRVLCSCNAFPNEEILDFTNFRVSHLFDNLGSSFVSFVLSIFQNIDDINLDLYIQAVDQLTEPYTNSIVLPSNKSVVFIRNNQSFPVSNCYVFSAEAPPESIGFSTGLHETNSSTAVIPFSNFHGTIIDCLIYLRHLLALFSFTKNYNFSSIYRIIDKLTINNPSFKSLFAPIIELMELIFPGNTFKNDAAFLIKESIVLEKQYEYLIPHFASSVITPHVWQVSLPADFKVPNADLVYLTVKVNSPTPFNIIIKESNSEQIIISTDMFIVLEQNEFSIKAEDKQYEKASIEIHTYPINSSLIPINLDKWKTNHSHQIYCSLGPDQHLTPEMYNLMPLSTLFPYHVSLFVLSVIRNGRSSLFRFNSHIVQPTQQRSRVTFSRPTNILSNSDDFYSPSEDSPSSYKYCNLVADESLQSSQRIKYLKENKLTTMALIDPDWIRVGPEISQYSGSIRLLKQHLEKNIKYSKGAQVVAEWLQNYVQKMSSYVLLMFIDFVIGRWGTRALQSEVPDSIYVDHSYNPELIETIQDENLIIIGKFPNEQVFRYRLMVAIQEYNDLQFNSAV</sequence>
<evidence type="ECO:0000313" key="1">
    <source>
        <dbReference type="EMBL" id="OHT09329.1"/>
    </source>
</evidence>
<dbReference type="Proteomes" id="UP000179807">
    <property type="component" value="Unassembled WGS sequence"/>
</dbReference>
<organism evidence="1 2">
    <name type="scientific">Tritrichomonas foetus</name>
    <dbReference type="NCBI Taxonomy" id="1144522"/>
    <lineage>
        <taxon>Eukaryota</taxon>
        <taxon>Metamonada</taxon>
        <taxon>Parabasalia</taxon>
        <taxon>Tritrichomonadida</taxon>
        <taxon>Tritrichomonadidae</taxon>
        <taxon>Tritrichomonas</taxon>
    </lineage>
</organism>
<name>A0A1J4KD29_9EUKA</name>
<evidence type="ECO:0000313" key="2">
    <source>
        <dbReference type="Proteomes" id="UP000179807"/>
    </source>
</evidence>
<dbReference type="GeneID" id="94836912"/>
<keyword evidence="2" id="KW-1185">Reference proteome</keyword>
<gene>
    <name evidence="1" type="ORF">TRFO_21824</name>
</gene>
<dbReference type="VEuPathDB" id="TrichDB:TRFO_21824"/>
<dbReference type="OrthoDB" id="10620950at2759"/>
<dbReference type="RefSeq" id="XP_068362465.1">
    <property type="nucleotide sequence ID" value="XM_068502208.1"/>
</dbReference>